<gene>
    <name evidence="2" type="ORF">RBB77_18410</name>
</gene>
<dbReference type="RefSeq" id="WP_353063238.1">
    <property type="nucleotide sequence ID" value="NZ_CP132942.1"/>
</dbReference>
<name>A0AAU7ZMP9_9BACT</name>
<organism evidence="2">
    <name type="scientific">Tunturiibacter psychrotolerans</name>
    <dbReference type="NCBI Taxonomy" id="3069686"/>
    <lineage>
        <taxon>Bacteria</taxon>
        <taxon>Pseudomonadati</taxon>
        <taxon>Acidobacteriota</taxon>
        <taxon>Terriglobia</taxon>
        <taxon>Terriglobales</taxon>
        <taxon>Acidobacteriaceae</taxon>
        <taxon>Tunturiibacter</taxon>
    </lineage>
</organism>
<keyword evidence="1" id="KW-0732">Signal</keyword>
<dbReference type="AlphaFoldDB" id="A0AAU7ZMP9"/>
<dbReference type="KEGG" id="tpsc:RBB77_18410"/>
<reference evidence="2" key="1">
    <citation type="submission" date="2023-08" db="EMBL/GenBank/DDBJ databases">
        <authorList>
            <person name="Messyasz A."/>
            <person name="Mannisto M.K."/>
            <person name="Kerkhof L.J."/>
            <person name="Haggblom M."/>
        </authorList>
    </citation>
    <scope>NUCLEOTIDE SEQUENCE</scope>
    <source>
        <strain evidence="2">X5P6</strain>
    </source>
</reference>
<evidence type="ECO:0000313" key="2">
    <source>
        <dbReference type="EMBL" id="XCB32393.1"/>
    </source>
</evidence>
<proteinExistence type="predicted"/>
<accession>A0AAU7ZMP9</accession>
<feature type="signal peptide" evidence="1">
    <location>
        <begin position="1"/>
        <end position="25"/>
    </location>
</feature>
<reference evidence="2" key="2">
    <citation type="journal article" date="2024" name="Environ. Microbiol.">
        <title>Genome analysis and description of Tunturibacter gen. nov. expands the diversity of Terriglobia in tundra soils.</title>
        <authorList>
            <person name="Messyasz A."/>
            <person name="Mannisto M.K."/>
            <person name="Kerkhof L.J."/>
            <person name="Haggblom M.M."/>
        </authorList>
    </citation>
    <scope>NUCLEOTIDE SEQUENCE</scope>
    <source>
        <strain evidence="2">X5P6</strain>
    </source>
</reference>
<protein>
    <submittedName>
        <fullName evidence="2">Uncharacterized protein</fullName>
    </submittedName>
</protein>
<sequence length="237" mass="25249">MNTLLRKLLCFSLASVLVSTQLTLAQSTTPTAPVPSQIQQAQTVFLTNSGTDPNFPIDATKAFNDIYAALQTWGRYKLVNSPDQADLVFKLKDIAPITEVTGNRGGVYSVASPSFQLTIFDPKSHIAIWTITSPVNVTGKNQVLARWVSIAETNLVSRVKVVAGQPLSPDETADLTTVPKYHTARTLLIVSGVVVGAAVAGVLIGHHETENSLANMKASQDSFCEANNIPLSQCAGG</sequence>
<dbReference type="EMBL" id="CP132942">
    <property type="protein sequence ID" value="XCB32393.1"/>
    <property type="molecule type" value="Genomic_DNA"/>
</dbReference>
<feature type="chain" id="PRO_5043403445" evidence="1">
    <location>
        <begin position="26"/>
        <end position="237"/>
    </location>
</feature>
<evidence type="ECO:0000256" key="1">
    <source>
        <dbReference type="SAM" id="SignalP"/>
    </source>
</evidence>